<dbReference type="EMBL" id="JAIWYP010000016">
    <property type="protein sequence ID" value="KAH3696797.1"/>
    <property type="molecule type" value="Genomic_DNA"/>
</dbReference>
<protein>
    <submittedName>
        <fullName evidence="2">Uncharacterized protein</fullName>
    </submittedName>
</protein>
<evidence type="ECO:0000256" key="1">
    <source>
        <dbReference type="SAM" id="MobiDB-lite"/>
    </source>
</evidence>
<dbReference type="AlphaFoldDB" id="A0A9D3YE93"/>
<reference evidence="2" key="1">
    <citation type="journal article" date="2019" name="bioRxiv">
        <title>The Genome of the Zebra Mussel, Dreissena polymorpha: A Resource for Invasive Species Research.</title>
        <authorList>
            <person name="McCartney M.A."/>
            <person name="Auch B."/>
            <person name="Kono T."/>
            <person name="Mallez S."/>
            <person name="Zhang Y."/>
            <person name="Obille A."/>
            <person name="Becker A."/>
            <person name="Abrahante J.E."/>
            <person name="Garbe J."/>
            <person name="Badalamenti J.P."/>
            <person name="Herman A."/>
            <person name="Mangelson H."/>
            <person name="Liachko I."/>
            <person name="Sullivan S."/>
            <person name="Sone E.D."/>
            <person name="Koren S."/>
            <person name="Silverstein K.A.T."/>
            <person name="Beckman K.B."/>
            <person name="Gohl D.M."/>
        </authorList>
    </citation>
    <scope>NUCLEOTIDE SEQUENCE</scope>
    <source>
        <strain evidence="2">Duluth1</strain>
        <tissue evidence="2">Whole animal</tissue>
    </source>
</reference>
<evidence type="ECO:0000313" key="2">
    <source>
        <dbReference type="EMBL" id="KAH3696797.1"/>
    </source>
</evidence>
<keyword evidence="3" id="KW-1185">Reference proteome</keyword>
<gene>
    <name evidence="2" type="ORF">DPMN_084274</name>
</gene>
<organism evidence="2 3">
    <name type="scientific">Dreissena polymorpha</name>
    <name type="common">Zebra mussel</name>
    <name type="synonym">Mytilus polymorpha</name>
    <dbReference type="NCBI Taxonomy" id="45954"/>
    <lineage>
        <taxon>Eukaryota</taxon>
        <taxon>Metazoa</taxon>
        <taxon>Spiralia</taxon>
        <taxon>Lophotrochozoa</taxon>
        <taxon>Mollusca</taxon>
        <taxon>Bivalvia</taxon>
        <taxon>Autobranchia</taxon>
        <taxon>Heteroconchia</taxon>
        <taxon>Euheterodonta</taxon>
        <taxon>Imparidentia</taxon>
        <taxon>Neoheterodontei</taxon>
        <taxon>Myida</taxon>
        <taxon>Dreissenoidea</taxon>
        <taxon>Dreissenidae</taxon>
        <taxon>Dreissena</taxon>
    </lineage>
</organism>
<dbReference type="Proteomes" id="UP000828390">
    <property type="component" value="Unassembled WGS sequence"/>
</dbReference>
<feature type="region of interest" description="Disordered" evidence="1">
    <location>
        <begin position="1"/>
        <end position="28"/>
    </location>
</feature>
<comment type="caution">
    <text evidence="2">The sequence shown here is derived from an EMBL/GenBank/DDBJ whole genome shotgun (WGS) entry which is preliminary data.</text>
</comment>
<feature type="compositionally biased region" description="Basic residues" evidence="1">
    <location>
        <begin position="14"/>
        <end position="28"/>
    </location>
</feature>
<proteinExistence type="predicted"/>
<accession>A0A9D3YE93</accession>
<reference evidence="2" key="2">
    <citation type="submission" date="2020-11" db="EMBL/GenBank/DDBJ databases">
        <authorList>
            <person name="McCartney M.A."/>
            <person name="Auch B."/>
            <person name="Kono T."/>
            <person name="Mallez S."/>
            <person name="Becker A."/>
            <person name="Gohl D.M."/>
            <person name="Silverstein K.A.T."/>
            <person name="Koren S."/>
            <person name="Bechman K.B."/>
            <person name="Herman A."/>
            <person name="Abrahante J.E."/>
            <person name="Garbe J."/>
        </authorList>
    </citation>
    <scope>NUCLEOTIDE SEQUENCE</scope>
    <source>
        <strain evidence="2">Duluth1</strain>
        <tissue evidence="2">Whole animal</tissue>
    </source>
</reference>
<sequence length="80" mass="9288">MTPAMGTSLLSNRVRPRRHRNQQKHHFLMGRETGRWKLTLVEGLLSQTGSDDLTTRYCTVVRDRKEAHHHRADSTMGCKM</sequence>
<evidence type="ECO:0000313" key="3">
    <source>
        <dbReference type="Proteomes" id="UP000828390"/>
    </source>
</evidence>
<name>A0A9D3YE93_DREPO</name>